<keyword evidence="1" id="KW-0732">Signal</keyword>
<protein>
    <submittedName>
        <fullName evidence="3">Uncharacterized protein</fullName>
    </submittedName>
</protein>
<sequence>MAPSGRAILSVFIVLSLLIIANCDAYNEEKYEGVKKEEQSKESSIGLENGVGNMKFSRKQIIIPAKCFKSVCTPGITGPTCYCCNTIRCYVTEDECKKNCH</sequence>
<organism evidence="2 3">
    <name type="scientific">Spinacia oleracea</name>
    <name type="common">Spinach</name>
    <dbReference type="NCBI Taxonomy" id="3562"/>
    <lineage>
        <taxon>Eukaryota</taxon>
        <taxon>Viridiplantae</taxon>
        <taxon>Streptophyta</taxon>
        <taxon>Embryophyta</taxon>
        <taxon>Tracheophyta</taxon>
        <taxon>Spermatophyta</taxon>
        <taxon>Magnoliopsida</taxon>
        <taxon>eudicotyledons</taxon>
        <taxon>Gunneridae</taxon>
        <taxon>Pentapetalae</taxon>
        <taxon>Caryophyllales</taxon>
        <taxon>Chenopodiaceae</taxon>
        <taxon>Chenopodioideae</taxon>
        <taxon>Anserineae</taxon>
        <taxon>Spinacia</taxon>
    </lineage>
</organism>
<evidence type="ECO:0000313" key="2">
    <source>
        <dbReference type="Proteomes" id="UP000813463"/>
    </source>
</evidence>
<name>A0ABM3R2S1_SPIOL</name>
<feature type="chain" id="PRO_5046647948" evidence="1">
    <location>
        <begin position="26"/>
        <end position="101"/>
    </location>
</feature>
<evidence type="ECO:0000256" key="1">
    <source>
        <dbReference type="SAM" id="SignalP"/>
    </source>
</evidence>
<dbReference type="Proteomes" id="UP000813463">
    <property type="component" value="Chromosome 6"/>
</dbReference>
<dbReference type="GeneID" id="130464395"/>
<evidence type="ECO:0000313" key="3">
    <source>
        <dbReference type="RefSeq" id="XP_056689917.1"/>
    </source>
</evidence>
<reference evidence="3" key="2">
    <citation type="submission" date="2025-08" db="UniProtKB">
        <authorList>
            <consortium name="RefSeq"/>
        </authorList>
    </citation>
    <scope>IDENTIFICATION</scope>
    <source>
        <tissue evidence="3">Leaf</tissue>
    </source>
</reference>
<feature type="signal peptide" evidence="1">
    <location>
        <begin position="1"/>
        <end position="25"/>
    </location>
</feature>
<proteinExistence type="predicted"/>
<dbReference type="RefSeq" id="XP_056689917.1">
    <property type="nucleotide sequence ID" value="XM_056833939.1"/>
</dbReference>
<reference evidence="2" key="1">
    <citation type="journal article" date="2021" name="Nat. Commun.">
        <title>Genomic analyses provide insights into spinach domestication and the genetic basis of agronomic traits.</title>
        <authorList>
            <person name="Cai X."/>
            <person name="Sun X."/>
            <person name="Xu C."/>
            <person name="Sun H."/>
            <person name="Wang X."/>
            <person name="Ge C."/>
            <person name="Zhang Z."/>
            <person name="Wang Q."/>
            <person name="Fei Z."/>
            <person name="Jiao C."/>
            <person name="Wang Q."/>
        </authorList>
    </citation>
    <scope>NUCLEOTIDE SEQUENCE [LARGE SCALE GENOMIC DNA]</scope>
    <source>
        <strain evidence="2">cv. Varoflay</strain>
    </source>
</reference>
<gene>
    <name evidence="3" type="primary">LOC130464395</name>
</gene>
<keyword evidence="2" id="KW-1185">Reference proteome</keyword>
<accession>A0ABM3R2S1</accession>